<dbReference type="EMBL" id="BBRZ01000062">
    <property type="protein sequence ID" value="GAM57731.1"/>
    <property type="molecule type" value="Genomic_DNA"/>
</dbReference>
<protein>
    <submittedName>
        <fullName evidence="2">Uncharacterized protein</fullName>
    </submittedName>
</protein>
<comment type="caution">
    <text evidence="2">The sequence shown here is derived from an EMBL/GenBank/DDBJ whole genome shotgun (WGS) entry which is preliminary data.</text>
</comment>
<reference evidence="2 3" key="1">
    <citation type="submission" date="2015-01" db="EMBL/GenBank/DDBJ databases">
        <title>Vibrio sp. C1 JCM 19231 whole genome shotgun sequence.</title>
        <authorList>
            <person name="Sawabe T."/>
            <person name="Meirelles P."/>
            <person name="Feng G."/>
            <person name="Sayaka M."/>
            <person name="Hattori M."/>
            <person name="Ohkuma M."/>
        </authorList>
    </citation>
    <scope>NUCLEOTIDE SEQUENCE [LARGE SCALE GENOMIC DNA]</scope>
    <source>
        <strain evidence="3">JCM 19231</strain>
    </source>
</reference>
<feature type="chain" id="PRO_5002122665" evidence="1">
    <location>
        <begin position="19"/>
        <end position="279"/>
    </location>
</feature>
<accession>A0A0B8NUY3</accession>
<keyword evidence="3" id="KW-1185">Reference proteome</keyword>
<evidence type="ECO:0000313" key="2">
    <source>
        <dbReference type="EMBL" id="GAM57731.1"/>
    </source>
</evidence>
<organism evidence="2 3">
    <name type="scientific">Vibrio ishigakensis</name>
    <dbReference type="NCBI Taxonomy" id="1481914"/>
    <lineage>
        <taxon>Bacteria</taxon>
        <taxon>Pseudomonadati</taxon>
        <taxon>Pseudomonadota</taxon>
        <taxon>Gammaproteobacteria</taxon>
        <taxon>Vibrionales</taxon>
        <taxon>Vibrionaceae</taxon>
        <taxon>Vibrio</taxon>
    </lineage>
</organism>
<evidence type="ECO:0000313" key="3">
    <source>
        <dbReference type="Proteomes" id="UP000031671"/>
    </source>
</evidence>
<gene>
    <name evidence="2" type="ORF">JCM19231_81</name>
</gene>
<reference evidence="2 3" key="2">
    <citation type="submission" date="2015-01" db="EMBL/GenBank/DDBJ databases">
        <authorList>
            <consortium name="NBRP consortium"/>
            <person name="Sawabe T."/>
            <person name="Meirelles P."/>
            <person name="Feng G."/>
            <person name="Sayaka M."/>
            <person name="Hattori M."/>
            <person name="Ohkuma M."/>
        </authorList>
    </citation>
    <scope>NUCLEOTIDE SEQUENCE [LARGE SCALE GENOMIC DNA]</scope>
    <source>
        <strain evidence="3">JCM 19231</strain>
    </source>
</reference>
<dbReference type="RefSeq" id="WP_261834243.1">
    <property type="nucleotide sequence ID" value="NZ_AP024881.1"/>
</dbReference>
<proteinExistence type="predicted"/>
<dbReference type="Proteomes" id="UP000031671">
    <property type="component" value="Unassembled WGS sequence"/>
</dbReference>
<keyword evidence="1" id="KW-0732">Signal</keyword>
<sequence length="279" mass="30306">MKVSILFLAVLISLSAQANECPVTKAVIISNASERIDSAGSDEPEYVNEDVIEGYLKQTFMIPPAYEAIAGQLMFLSNEWPYWYGSQFNDSYSAMLAVAAEKQSLAKGNVNSSSWTASSSDYNGETPEISYEVDLTGFAEQQATLTYEVKNVGDRKVDSALAISPVKVVRTDDFVQASSGYISQGGTISGDWGASIRLSFTNKNVLGTILQVENKAGGYDAKQGAIVLPGQTVTYTFTSWGGEPYSWEIDVSTLSDAMLVEYEIESTWVDGMPVNPCIY</sequence>
<dbReference type="AlphaFoldDB" id="A0A0B8NUY3"/>
<evidence type="ECO:0000256" key="1">
    <source>
        <dbReference type="SAM" id="SignalP"/>
    </source>
</evidence>
<name>A0A0B8NUY3_9VIBR</name>
<feature type="signal peptide" evidence="1">
    <location>
        <begin position="1"/>
        <end position="18"/>
    </location>
</feature>